<gene>
    <name evidence="2" type="ORF">SCF082_LOCUS52725</name>
</gene>
<dbReference type="SUPFAM" id="SSF56112">
    <property type="entry name" value="Protein kinase-like (PK-like)"/>
    <property type="match status" value="1"/>
</dbReference>
<dbReference type="SMART" id="SM00587">
    <property type="entry name" value="CHK"/>
    <property type="match status" value="1"/>
</dbReference>
<evidence type="ECO:0000313" key="3">
    <source>
        <dbReference type="Proteomes" id="UP001642464"/>
    </source>
</evidence>
<comment type="caution">
    <text evidence="2">The sequence shown here is derived from an EMBL/GenBank/DDBJ whole genome shotgun (WGS) entry which is preliminary data.</text>
</comment>
<accession>A0ABP0SMZ6</accession>
<dbReference type="Gene3D" id="3.90.1200.10">
    <property type="match status" value="1"/>
</dbReference>
<dbReference type="EMBL" id="CAXAMM010044228">
    <property type="protein sequence ID" value="CAK9113773.1"/>
    <property type="molecule type" value="Genomic_DNA"/>
</dbReference>
<dbReference type="Pfam" id="PF02958">
    <property type="entry name" value="EcKL"/>
    <property type="match status" value="1"/>
</dbReference>
<dbReference type="InterPro" id="IPR052961">
    <property type="entry name" value="Oxido-Kinase-like_Enzymes"/>
</dbReference>
<keyword evidence="3" id="KW-1185">Reference proteome</keyword>
<proteinExistence type="predicted"/>
<dbReference type="InterPro" id="IPR015897">
    <property type="entry name" value="CHK_kinase-like"/>
</dbReference>
<evidence type="ECO:0000313" key="2">
    <source>
        <dbReference type="EMBL" id="CAK9113773.1"/>
    </source>
</evidence>
<reference evidence="2 3" key="1">
    <citation type="submission" date="2024-02" db="EMBL/GenBank/DDBJ databases">
        <authorList>
            <person name="Chen Y."/>
            <person name="Shah S."/>
            <person name="Dougan E. K."/>
            <person name="Thang M."/>
            <person name="Chan C."/>
        </authorList>
    </citation>
    <scope>NUCLEOTIDE SEQUENCE [LARGE SCALE GENOMIC DNA]</scope>
</reference>
<sequence>MEGIFEAVNDGWFEETFGVVPLKVEAEAFGEGGFLSSMRRLTLEWPTGAAEDLLPQALVLKAAPAAEHPAHEFITQLHLHTREVAFYRDLADLRRTWRYPVAHEVNGLPLVRAWGAPRWADGEEDLGIEGSLLVMEHLDMEQPSFHQGLVTHQMATLLRSVAQLHGALLRRRDDVLGAPREHGLRCGRWPDACKRYFLKACKDLLAESGAQLMDVSRKCRPSLGLGDREIQWLKSWMSAEDFEERLRRVLWSEEEVYVSIAHGDLWCNNLLMDQEKVIILDWQFVTERSPLNDIAYLMGSSMNAEERIQHEEMLIREVYIPALKEASSMSIDPSFDWVKHYHQCKESALLASVMSFDVQYINPVEKHPEAAEALWQRYLTLFQEVAQVKGCTG</sequence>
<name>A0ABP0SMZ6_9DINO</name>
<feature type="domain" description="CHK kinase-like" evidence="1">
    <location>
        <begin position="133"/>
        <end position="329"/>
    </location>
</feature>
<evidence type="ECO:0000259" key="1">
    <source>
        <dbReference type="SMART" id="SM00587"/>
    </source>
</evidence>
<dbReference type="PANTHER" id="PTHR23020">
    <property type="entry name" value="UNCHARACTERIZED NUCLEAR HORMONE RECEPTOR-RELATED"/>
    <property type="match status" value="1"/>
</dbReference>
<dbReference type="InterPro" id="IPR004119">
    <property type="entry name" value="EcKL"/>
</dbReference>
<dbReference type="Proteomes" id="UP001642464">
    <property type="component" value="Unassembled WGS sequence"/>
</dbReference>
<organism evidence="2 3">
    <name type="scientific">Durusdinium trenchii</name>
    <dbReference type="NCBI Taxonomy" id="1381693"/>
    <lineage>
        <taxon>Eukaryota</taxon>
        <taxon>Sar</taxon>
        <taxon>Alveolata</taxon>
        <taxon>Dinophyceae</taxon>
        <taxon>Suessiales</taxon>
        <taxon>Symbiodiniaceae</taxon>
        <taxon>Durusdinium</taxon>
    </lineage>
</organism>
<dbReference type="PANTHER" id="PTHR23020:SF41">
    <property type="entry name" value="AMINOGLYCOSIDE PHOSPHOTRANSFERASE DOMAIN-CONTAINING PROTEIN"/>
    <property type="match status" value="1"/>
</dbReference>
<protein>
    <submittedName>
        <fullName evidence="2">Oxidoreductase dhs-27</fullName>
    </submittedName>
</protein>
<dbReference type="InterPro" id="IPR011009">
    <property type="entry name" value="Kinase-like_dom_sf"/>
</dbReference>